<name>A0A2V4AGJ6_9BACT</name>
<keyword evidence="2" id="KW-1185">Reference proteome</keyword>
<dbReference type="EMBL" id="QFLI01000001">
    <property type="protein sequence ID" value="PXY03244.1"/>
    <property type="molecule type" value="Genomic_DNA"/>
</dbReference>
<reference evidence="1 2" key="1">
    <citation type="submission" date="2018-05" db="EMBL/GenBank/DDBJ databases">
        <title>Marinifilum breve JC075T sp. nov., a marine bacterium isolated from Yongle Blue Hole in the South China Sea.</title>
        <authorList>
            <person name="Fu T."/>
        </authorList>
    </citation>
    <scope>NUCLEOTIDE SEQUENCE [LARGE SCALE GENOMIC DNA]</scope>
    <source>
        <strain evidence="1 2">JC075</strain>
    </source>
</reference>
<proteinExistence type="predicted"/>
<gene>
    <name evidence="1" type="ORF">DF185_00160</name>
</gene>
<protein>
    <submittedName>
        <fullName evidence="1">Uncharacterized protein</fullName>
    </submittedName>
</protein>
<evidence type="ECO:0000313" key="1">
    <source>
        <dbReference type="EMBL" id="PXY03244.1"/>
    </source>
</evidence>
<accession>A0A2V4AGJ6</accession>
<sequence>MENQKDLVKIVVELEPLVVVKG</sequence>
<organism evidence="1 2">
    <name type="scientific">Marinifilum breve</name>
    <dbReference type="NCBI Taxonomy" id="2184082"/>
    <lineage>
        <taxon>Bacteria</taxon>
        <taxon>Pseudomonadati</taxon>
        <taxon>Bacteroidota</taxon>
        <taxon>Bacteroidia</taxon>
        <taxon>Marinilabiliales</taxon>
        <taxon>Marinifilaceae</taxon>
    </lineage>
</organism>
<dbReference type="Proteomes" id="UP000248079">
    <property type="component" value="Unassembled WGS sequence"/>
</dbReference>
<comment type="caution">
    <text evidence="1">The sequence shown here is derived from an EMBL/GenBank/DDBJ whole genome shotgun (WGS) entry which is preliminary data.</text>
</comment>
<evidence type="ECO:0000313" key="2">
    <source>
        <dbReference type="Proteomes" id="UP000248079"/>
    </source>
</evidence>
<dbReference type="AlphaFoldDB" id="A0A2V4AGJ6"/>